<evidence type="ECO:0000313" key="1">
    <source>
        <dbReference type="EMBL" id="GAA2383368.1"/>
    </source>
</evidence>
<keyword evidence="2" id="KW-1185">Reference proteome</keyword>
<dbReference type="RefSeq" id="WP_006895030.1">
    <property type="nucleotide sequence ID" value="NZ_BAAARB010000012.1"/>
</dbReference>
<evidence type="ECO:0000313" key="2">
    <source>
        <dbReference type="Proteomes" id="UP001501170"/>
    </source>
</evidence>
<proteinExistence type="predicted"/>
<sequence length="330" mass="35927">MPMPAPRGPVSAALAELLLDLDGPAEPLSAAVAAHRSPVLDDEDAQLTLTMLYELHLRGIRGVDDRAEWDLRLLEVRGELEQRLESELNALVGPIEDPDDVVEALFQASADDDGPPLAAFLARSGTVDQFRELVIHRSLNQLREADVHTLGIPRLGGAPKAALIEVQSDEYGGGRLDYMHATLWADLMRGMDLDSGYAAYIDSIPAPTLAAVNTLSYFGLHRGRVRELVGHLCMVETTSSLPSRQYSRGLRRLGFGRPVRLFFDEHVEADAVHEQLVVREVAGALGDTPDGRIGLLRGALTCLAVERLAAQHIWAAWEAGRSSLRVGSAR</sequence>
<accession>A0ABP5UP90</accession>
<dbReference type="Proteomes" id="UP001501170">
    <property type="component" value="Unassembled WGS sequence"/>
</dbReference>
<dbReference type="Pfam" id="PF14518">
    <property type="entry name" value="Haem_oxygenas_2"/>
    <property type="match status" value="1"/>
</dbReference>
<dbReference type="Gene3D" id="1.20.910.10">
    <property type="entry name" value="Heme oxygenase-like"/>
    <property type="match status" value="1"/>
</dbReference>
<dbReference type="EMBL" id="BAAARB010000012">
    <property type="protein sequence ID" value="GAA2383368.1"/>
    <property type="molecule type" value="Genomic_DNA"/>
</dbReference>
<dbReference type="InterPro" id="IPR016084">
    <property type="entry name" value="Haem_Oase-like_multi-hlx"/>
</dbReference>
<dbReference type="SMART" id="SM01236">
    <property type="entry name" value="Haem_oxygenase_2"/>
    <property type="match status" value="1"/>
</dbReference>
<gene>
    <name evidence="1" type="ORF">GCM10009855_24430</name>
</gene>
<protein>
    <submittedName>
        <fullName evidence="1">Iron-containing redox enzyme family protein</fullName>
    </submittedName>
</protein>
<name>A0ABP5UP90_9ACTN</name>
<organism evidence="1 2">
    <name type="scientific">Gordonia cholesterolivorans</name>
    <dbReference type="NCBI Taxonomy" id="559625"/>
    <lineage>
        <taxon>Bacteria</taxon>
        <taxon>Bacillati</taxon>
        <taxon>Actinomycetota</taxon>
        <taxon>Actinomycetes</taxon>
        <taxon>Mycobacteriales</taxon>
        <taxon>Gordoniaceae</taxon>
        <taxon>Gordonia</taxon>
    </lineage>
</organism>
<reference evidence="2" key="1">
    <citation type="journal article" date="2019" name="Int. J. Syst. Evol. Microbiol.">
        <title>The Global Catalogue of Microorganisms (GCM) 10K type strain sequencing project: providing services to taxonomists for standard genome sequencing and annotation.</title>
        <authorList>
            <consortium name="The Broad Institute Genomics Platform"/>
            <consortium name="The Broad Institute Genome Sequencing Center for Infectious Disease"/>
            <person name="Wu L."/>
            <person name="Ma J."/>
        </authorList>
    </citation>
    <scope>NUCLEOTIDE SEQUENCE [LARGE SCALE GENOMIC DNA]</scope>
    <source>
        <strain evidence="2">JCM 16227</strain>
    </source>
</reference>
<comment type="caution">
    <text evidence="1">The sequence shown here is derived from an EMBL/GenBank/DDBJ whole genome shotgun (WGS) entry which is preliminary data.</text>
</comment>